<organism evidence="1 2">
    <name type="scientific">Photobacterium lutimaris</name>
    <dbReference type="NCBI Taxonomy" id="388278"/>
    <lineage>
        <taxon>Bacteria</taxon>
        <taxon>Pseudomonadati</taxon>
        <taxon>Pseudomonadota</taxon>
        <taxon>Gammaproteobacteria</taxon>
        <taxon>Vibrionales</taxon>
        <taxon>Vibrionaceae</taxon>
        <taxon>Photobacterium</taxon>
    </lineage>
</organism>
<proteinExistence type="predicted"/>
<dbReference type="InterPro" id="IPR021844">
    <property type="entry name" value="Integr_conj_element_PFL4704"/>
</dbReference>
<keyword evidence="2" id="KW-1185">Reference proteome</keyword>
<dbReference type="Proteomes" id="UP000241222">
    <property type="component" value="Unassembled WGS sequence"/>
</dbReference>
<evidence type="ECO:0000313" key="2">
    <source>
        <dbReference type="Proteomes" id="UP000241222"/>
    </source>
</evidence>
<gene>
    <name evidence="1" type="ORF">C9I99_21675</name>
</gene>
<reference evidence="1 2" key="1">
    <citation type="submission" date="2018-03" db="EMBL/GenBank/DDBJ databases">
        <title>Whole genome sequencing of Histamine producing bacteria.</title>
        <authorList>
            <person name="Butler K."/>
        </authorList>
    </citation>
    <scope>NUCLEOTIDE SEQUENCE [LARGE SCALE GENOMIC DNA]</scope>
    <source>
        <strain evidence="1 2">JCM 13586</strain>
    </source>
</reference>
<protein>
    <recommendedName>
        <fullName evidence="3">TIGR03749 family integrating conjugative element protein</fullName>
    </recommendedName>
</protein>
<accession>A0A2T3ITW0</accession>
<dbReference type="AlphaFoldDB" id="A0A2T3ITW0"/>
<sequence length="290" mass="32344">MIQHHAESWRNNMTNLIKKIAFIATLSLTVITPSLQATEIHVWDKKPIEIRLEVGKERLVHFSDNVMLEAPQEVVDKVQVYSAAGTLYLKPKQQLGKTRAWAVLNSGEKIFLDIFAVRPKDEELDDIKIIHSDEMAQTKEVFGLSTPVATGVTVQQLVQYASIDLYGVQRLVPQLPVVESEVTGELDFTVLFGGGSAAMFDVKPLKQYRTANYTLTALLITNRTQWPQQVIYTDVFPAHIAVSSQHIDVGPVNSITESTTLYMVTDRPLRENSVFAVTTAELMGESEGDS</sequence>
<name>A0A2T3ITW0_9GAMM</name>
<dbReference type="EMBL" id="PYMH01000013">
    <property type="protein sequence ID" value="PSU31797.1"/>
    <property type="molecule type" value="Genomic_DNA"/>
</dbReference>
<dbReference type="OrthoDB" id="5829839at2"/>
<evidence type="ECO:0008006" key="3">
    <source>
        <dbReference type="Google" id="ProtNLM"/>
    </source>
</evidence>
<dbReference type="Pfam" id="PF11920">
    <property type="entry name" value="DUF3438"/>
    <property type="match status" value="1"/>
</dbReference>
<comment type="caution">
    <text evidence="1">The sequence shown here is derived from an EMBL/GenBank/DDBJ whole genome shotgun (WGS) entry which is preliminary data.</text>
</comment>
<evidence type="ECO:0000313" key="1">
    <source>
        <dbReference type="EMBL" id="PSU31797.1"/>
    </source>
</evidence>